<name>A0A2S3ZG81_9MICO</name>
<evidence type="ECO:0000313" key="2">
    <source>
        <dbReference type="Proteomes" id="UP000237104"/>
    </source>
</evidence>
<dbReference type="AlphaFoldDB" id="A0A2S3ZG81"/>
<dbReference type="PANTHER" id="PTHR35868">
    <property type="entry name" value="DUF2804 DOMAIN-CONTAINING PROTEIN-RELATED"/>
    <property type="match status" value="1"/>
</dbReference>
<sequence length="336" mass="37180">MSLTIVEREITEPVSLCLPDGRLNPAAVGWSRRPLHDTAGIDGRRSWGRNKRWEYWGVTTPTHIVTLTVSSLDYAAVHNILIYDRVSGTTIERGAVAPLGSSATLPASLGASSARARTRSLSIDIDEMPGGTRLRGRAAGVAFDITAVRPAGHEALAVVVPWSKTRFQYTVKDVARPAEGWVEVEGDRFELPAGDSWAVLDHGRGRWPYRMTWNWGAASGIVDGRTIGLQLGGRWTDGTGSTENAVLIDGTLHKVSDELDWVYDEADWLAPWRIHGASLDLRFDPFWDHASTTELLVFGSRGHQCFGHYSGWVDTDLGRIRVDNLLGWAEDIRNRW</sequence>
<dbReference type="InterPro" id="IPR021243">
    <property type="entry name" value="DUF2804"/>
</dbReference>
<dbReference type="OrthoDB" id="9762066at2"/>
<gene>
    <name evidence="1" type="ORF">C3B59_08075</name>
</gene>
<accession>A0A2S3ZG81</accession>
<proteinExistence type="predicted"/>
<dbReference type="EMBL" id="PPXF01000037">
    <property type="protein sequence ID" value="POH66377.1"/>
    <property type="molecule type" value="Genomic_DNA"/>
</dbReference>
<dbReference type="Proteomes" id="UP000237104">
    <property type="component" value="Unassembled WGS sequence"/>
</dbReference>
<evidence type="ECO:0000313" key="1">
    <source>
        <dbReference type="EMBL" id="POH66377.1"/>
    </source>
</evidence>
<dbReference type="RefSeq" id="WP_103430837.1">
    <property type="nucleotide sequence ID" value="NZ_PPXF01000037.1"/>
</dbReference>
<protein>
    <submittedName>
        <fullName evidence="1">DUF2804 domain-containing protein</fullName>
    </submittedName>
</protein>
<dbReference type="Pfam" id="PF10974">
    <property type="entry name" value="DUF2804"/>
    <property type="match status" value="1"/>
</dbReference>
<dbReference type="PANTHER" id="PTHR35868:SF3">
    <property type="entry name" value="DUF2804 DOMAIN-CONTAINING PROTEIN"/>
    <property type="match status" value="1"/>
</dbReference>
<reference evidence="1 2" key="1">
    <citation type="submission" date="2018-01" db="EMBL/GenBank/DDBJ databases">
        <title>Cryobacterium sp. nov., from glaciers in China.</title>
        <authorList>
            <person name="Liu Q."/>
            <person name="Xin Y.-H."/>
        </authorList>
    </citation>
    <scope>NUCLEOTIDE SEQUENCE [LARGE SCALE GENOMIC DNA]</scope>
    <source>
        <strain evidence="1 2">TMB1-8</strain>
    </source>
</reference>
<organism evidence="1 2">
    <name type="scientific">Cryobacterium zongtaii</name>
    <dbReference type="NCBI Taxonomy" id="1259217"/>
    <lineage>
        <taxon>Bacteria</taxon>
        <taxon>Bacillati</taxon>
        <taxon>Actinomycetota</taxon>
        <taxon>Actinomycetes</taxon>
        <taxon>Micrococcales</taxon>
        <taxon>Microbacteriaceae</taxon>
        <taxon>Cryobacterium</taxon>
    </lineage>
</organism>
<comment type="caution">
    <text evidence="1">The sequence shown here is derived from an EMBL/GenBank/DDBJ whole genome shotgun (WGS) entry which is preliminary data.</text>
</comment>